<dbReference type="Proteomes" id="UP000607653">
    <property type="component" value="Unassembled WGS sequence"/>
</dbReference>
<accession>A0A822Z2I7</accession>
<protein>
    <submittedName>
        <fullName evidence="1">Uncharacterized protein</fullName>
    </submittedName>
</protein>
<reference evidence="1 2" key="1">
    <citation type="journal article" date="2020" name="Mol. Biol. Evol.">
        <title>Distinct Expression and Methylation Patterns for Genes with Different Fates following a Single Whole-Genome Duplication in Flowering Plants.</title>
        <authorList>
            <person name="Shi T."/>
            <person name="Rahmani R.S."/>
            <person name="Gugger P.F."/>
            <person name="Wang M."/>
            <person name="Li H."/>
            <person name="Zhang Y."/>
            <person name="Li Z."/>
            <person name="Wang Q."/>
            <person name="Van de Peer Y."/>
            <person name="Marchal K."/>
            <person name="Chen J."/>
        </authorList>
    </citation>
    <scope>NUCLEOTIDE SEQUENCE [LARGE SCALE GENOMIC DNA]</scope>
    <source>
        <tissue evidence="1">Leaf</tissue>
    </source>
</reference>
<name>A0A822Z2I7_NELNU</name>
<evidence type="ECO:0000313" key="2">
    <source>
        <dbReference type="Proteomes" id="UP000607653"/>
    </source>
</evidence>
<organism evidence="1 2">
    <name type="scientific">Nelumbo nucifera</name>
    <name type="common">Sacred lotus</name>
    <dbReference type="NCBI Taxonomy" id="4432"/>
    <lineage>
        <taxon>Eukaryota</taxon>
        <taxon>Viridiplantae</taxon>
        <taxon>Streptophyta</taxon>
        <taxon>Embryophyta</taxon>
        <taxon>Tracheophyta</taxon>
        <taxon>Spermatophyta</taxon>
        <taxon>Magnoliopsida</taxon>
        <taxon>Proteales</taxon>
        <taxon>Nelumbonaceae</taxon>
        <taxon>Nelumbo</taxon>
    </lineage>
</organism>
<evidence type="ECO:0000313" key="1">
    <source>
        <dbReference type="EMBL" id="DAD37911.1"/>
    </source>
</evidence>
<dbReference type="AlphaFoldDB" id="A0A822Z2I7"/>
<proteinExistence type="predicted"/>
<keyword evidence="2" id="KW-1185">Reference proteome</keyword>
<dbReference type="EMBL" id="DUZY01000004">
    <property type="protein sequence ID" value="DAD37911.1"/>
    <property type="molecule type" value="Genomic_DNA"/>
</dbReference>
<gene>
    <name evidence="1" type="ORF">HUJ06_008552</name>
</gene>
<sequence length="33" mass="3774">MILHHQPSHLTWEGMRSPLVGMLERGLLVQHIG</sequence>
<comment type="caution">
    <text evidence="1">The sequence shown here is derived from an EMBL/GenBank/DDBJ whole genome shotgun (WGS) entry which is preliminary data.</text>
</comment>